<comment type="caution">
    <text evidence="2">The sequence shown here is derived from an EMBL/GenBank/DDBJ whole genome shotgun (WGS) entry which is preliminary data.</text>
</comment>
<feature type="region of interest" description="Disordered" evidence="1">
    <location>
        <begin position="86"/>
        <end position="107"/>
    </location>
</feature>
<dbReference type="EMBL" id="CAJVCH010549998">
    <property type="protein sequence ID" value="CAG7829069.1"/>
    <property type="molecule type" value="Genomic_DNA"/>
</dbReference>
<feature type="non-terminal residue" evidence="2">
    <location>
        <position position="1"/>
    </location>
</feature>
<evidence type="ECO:0000313" key="3">
    <source>
        <dbReference type="Proteomes" id="UP000708208"/>
    </source>
</evidence>
<name>A0A8J2LBC4_9HEXA</name>
<evidence type="ECO:0000256" key="1">
    <source>
        <dbReference type="SAM" id="MobiDB-lite"/>
    </source>
</evidence>
<sequence>MRNNSIQSRNLYNEQATEFASDRVALIRKGPIVIEEDIDLEGGRGDGQNSPPPWIDDLLDIRYNCTLITQKMRELDTLQNKHVQRPTFDDDQSTELQIEETTQTITR</sequence>
<proteinExistence type="predicted"/>
<protein>
    <submittedName>
        <fullName evidence="2">Uncharacterized protein</fullName>
    </submittedName>
</protein>
<evidence type="ECO:0000313" key="2">
    <source>
        <dbReference type="EMBL" id="CAG7829069.1"/>
    </source>
</evidence>
<organism evidence="2 3">
    <name type="scientific">Allacma fusca</name>
    <dbReference type="NCBI Taxonomy" id="39272"/>
    <lineage>
        <taxon>Eukaryota</taxon>
        <taxon>Metazoa</taxon>
        <taxon>Ecdysozoa</taxon>
        <taxon>Arthropoda</taxon>
        <taxon>Hexapoda</taxon>
        <taxon>Collembola</taxon>
        <taxon>Symphypleona</taxon>
        <taxon>Sminthuridae</taxon>
        <taxon>Allacma</taxon>
    </lineage>
</organism>
<dbReference type="OrthoDB" id="10251371at2759"/>
<keyword evidence="3" id="KW-1185">Reference proteome</keyword>
<accession>A0A8J2LBC4</accession>
<dbReference type="Proteomes" id="UP000708208">
    <property type="component" value="Unassembled WGS sequence"/>
</dbReference>
<gene>
    <name evidence="2" type="ORF">AFUS01_LOCUS38953</name>
</gene>
<feature type="compositionally biased region" description="Low complexity" evidence="1">
    <location>
        <begin position="94"/>
        <end position="107"/>
    </location>
</feature>
<dbReference type="AlphaFoldDB" id="A0A8J2LBC4"/>
<reference evidence="2" key="1">
    <citation type="submission" date="2021-06" db="EMBL/GenBank/DDBJ databases">
        <authorList>
            <person name="Hodson N. C."/>
            <person name="Mongue J. A."/>
            <person name="Jaron S. K."/>
        </authorList>
    </citation>
    <scope>NUCLEOTIDE SEQUENCE</scope>
</reference>